<organism evidence="2 3">
    <name type="scientific">Gymnopilus junonius</name>
    <name type="common">Spectacular rustgill mushroom</name>
    <name type="synonym">Gymnopilus spectabilis subsp. junonius</name>
    <dbReference type="NCBI Taxonomy" id="109634"/>
    <lineage>
        <taxon>Eukaryota</taxon>
        <taxon>Fungi</taxon>
        <taxon>Dikarya</taxon>
        <taxon>Basidiomycota</taxon>
        <taxon>Agaricomycotina</taxon>
        <taxon>Agaricomycetes</taxon>
        <taxon>Agaricomycetidae</taxon>
        <taxon>Agaricales</taxon>
        <taxon>Agaricineae</taxon>
        <taxon>Hymenogastraceae</taxon>
        <taxon>Gymnopilus</taxon>
    </lineage>
</organism>
<proteinExistence type="predicted"/>
<dbReference type="EMBL" id="JADNYJ010000116">
    <property type="protein sequence ID" value="KAF8883340.1"/>
    <property type="molecule type" value="Genomic_DNA"/>
</dbReference>
<evidence type="ECO:0000313" key="2">
    <source>
        <dbReference type="EMBL" id="KAF8883340.1"/>
    </source>
</evidence>
<feature type="signal peptide" evidence="1">
    <location>
        <begin position="1"/>
        <end position="19"/>
    </location>
</feature>
<feature type="chain" id="PRO_5040135068" evidence="1">
    <location>
        <begin position="20"/>
        <end position="76"/>
    </location>
</feature>
<evidence type="ECO:0000313" key="3">
    <source>
        <dbReference type="Proteomes" id="UP000724874"/>
    </source>
</evidence>
<gene>
    <name evidence="2" type="ORF">CPB84DRAFT_1850985</name>
</gene>
<name>A0A9P5NER8_GYMJU</name>
<dbReference type="Proteomes" id="UP000724874">
    <property type="component" value="Unassembled WGS sequence"/>
</dbReference>
<accession>A0A9P5NER8</accession>
<comment type="caution">
    <text evidence="2">The sequence shown here is derived from an EMBL/GenBank/DDBJ whole genome shotgun (WGS) entry which is preliminary data.</text>
</comment>
<protein>
    <submittedName>
        <fullName evidence="2">Uncharacterized protein</fullName>
    </submittedName>
</protein>
<dbReference type="AlphaFoldDB" id="A0A9P5NER8"/>
<reference evidence="2" key="1">
    <citation type="submission" date="2020-11" db="EMBL/GenBank/DDBJ databases">
        <authorList>
            <consortium name="DOE Joint Genome Institute"/>
            <person name="Ahrendt S."/>
            <person name="Riley R."/>
            <person name="Andreopoulos W."/>
            <person name="LaButti K."/>
            <person name="Pangilinan J."/>
            <person name="Ruiz-duenas F.J."/>
            <person name="Barrasa J.M."/>
            <person name="Sanchez-Garcia M."/>
            <person name="Camarero S."/>
            <person name="Miyauchi S."/>
            <person name="Serrano A."/>
            <person name="Linde D."/>
            <person name="Babiker R."/>
            <person name="Drula E."/>
            <person name="Ayuso-Fernandez I."/>
            <person name="Pacheco R."/>
            <person name="Padilla G."/>
            <person name="Ferreira P."/>
            <person name="Barriuso J."/>
            <person name="Kellner H."/>
            <person name="Castanera R."/>
            <person name="Alfaro M."/>
            <person name="Ramirez L."/>
            <person name="Pisabarro A.G."/>
            <person name="Kuo A."/>
            <person name="Tritt A."/>
            <person name="Lipzen A."/>
            <person name="He G."/>
            <person name="Yan M."/>
            <person name="Ng V."/>
            <person name="Cullen D."/>
            <person name="Martin F."/>
            <person name="Rosso M.-N."/>
            <person name="Henrissat B."/>
            <person name="Hibbett D."/>
            <person name="Martinez A.T."/>
            <person name="Grigoriev I.V."/>
        </authorList>
    </citation>
    <scope>NUCLEOTIDE SEQUENCE</scope>
    <source>
        <strain evidence="2">AH 44721</strain>
    </source>
</reference>
<evidence type="ECO:0000256" key="1">
    <source>
        <dbReference type="SAM" id="SignalP"/>
    </source>
</evidence>
<keyword evidence="3" id="KW-1185">Reference proteome</keyword>
<sequence length="76" mass="7987">MQFKYLTSIVLLFAAQGLASPAPAPQDSTPAIGCNPHAIMTARRLITAAVPTPSPWVDTAALQDCSASSKQSSRPY</sequence>
<keyword evidence="1" id="KW-0732">Signal</keyword>